<reference evidence="1" key="2">
    <citation type="journal article" date="2020" name="Nat. Commun.">
        <title>Large-scale genome sequencing of mycorrhizal fungi provides insights into the early evolution of symbiotic traits.</title>
        <authorList>
            <person name="Miyauchi S."/>
            <person name="Kiss E."/>
            <person name="Kuo A."/>
            <person name="Drula E."/>
            <person name="Kohler A."/>
            <person name="Sanchez-Garcia M."/>
            <person name="Morin E."/>
            <person name="Andreopoulos B."/>
            <person name="Barry K.W."/>
            <person name="Bonito G."/>
            <person name="Buee M."/>
            <person name="Carver A."/>
            <person name="Chen C."/>
            <person name="Cichocki N."/>
            <person name="Clum A."/>
            <person name="Culley D."/>
            <person name="Crous P.W."/>
            <person name="Fauchery L."/>
            <person name="Girlanda M."/>
            <person name="Hayes R.D."/>
            <person name="Keri Z."/>
            <person name="LaButti K."/>
            <person name="Lipzen A."/>
            <person name="Lombard V."/>
            <person name="Magnuson J."/>
            <person name="Maillard F."/>
            <person name="Murat C."/>
            <person name="Nolan M."/>
            <person name="Ohm R.A."/>
            <person name="Pangilinan J."/>
            <person name="Pereira M.F."/>
            <person name="Perotto S."/>
            <person name="Peter M."/>
            <person name="Pfister S."/>
            <person name="Riley R."/>
            <person name="Sitrit Y."/>
            <person name="Stielow J.B."/>
            <person name="Szollosi G."/>
            <person name="Zifcakova L."/>
            <person name="Stursova M."/>
            <person name="Spatafora J.W."/>
            <person name="Tedersoo L."/>
            <person name="Vaario L.M."/>
            <person name="Yamada A."/>
            <person name="Yan M."/>
            <person name="Wang P."/>
            <person name="Xu J."/>
            <person name="Bruns T."/>
            <person name="Baldrian P."/>
            <person name="Vilgalys R."/>
            <person name="Dunand C."/>
            <person name="Henrissat B."/>
            <person name="Grigoriev I.V."/>
            <person name="Hibbett D."/>
            <person name="Nagy L.G."/>
            <person name="Martin F.M."/>
        </authorList>
    </citation>
    <scope>NUCLEOTIDE SEQUENCE</scope>
    <source>
        <strain evidence="1">P2</strain>
    </source>
</reference>
<accession>A0ACB6ZBF1</accession>
<dbReference type="EMBL" id="MU118043">
    <property type="protein sequence ID" value="KAF9646990.1"/>
    <property type="molecule type" value="Genomic_DNA"/>
</dbReference>
<protein>
    <submittedName>
        <fullName evidence="1">Uncharacterized protein</fullName>
    </submittedName>
</protein>
<evidence type="ECO:0000313" key="1">
    <source>
        <dbReference type="EMBL" id="KAF9646990.1"/>
    </source>
</evidence>
<reference evidence="1" key="1">
    <citation type="submission" date="2019-10" db="EMBL/GenBank/DDBJ databases">
        <authorList>
            <consortium name="DOE Joint Genome Institute"/>
            <person name="Kuo A."/>
            <person name="Miyauchi S."/>
            <person name="Kiss E."/>
            <person name="Drula E."/>
            <person name="Kohler A."/>
            <person name="Sanchez-Garcia M."/>
            <person name="Andreopoulos B."/>
            <person name="Barry K.W."/>
            <person name="Bonito G."/>
            <person name="Buee M."/>
            <person name="Carver A."/>
            <person name="Chen C."/>
            <person name="Cichocki N."/>
            <person name="Clum A."/>
            <person name="Culley D."/>
            <person name="Crous P.W."/>
            <person name="Fauchery L."/>
            <person name="Girlanda M."/>
            <person name="Hayes R."/>
            <person name="Keri Z."/>
            <person name="Labutti K."/>
            <person name="Lipzen A."/>
            <person name="Lombard V."/>
            <person name="Magnuson J."/>
            <person name="Maillard F."/>
            <person name="Morin E."/>
            <person name="Murat C."/>
            <person name="Nolan M."/>
            <person name="Ohm R."/>
            <person name="Pangilinan J."/>
            <person name="Pereira M."/>
            <person name="Perotto S."/>
            <person name="Peter M."/>
            <person name="Riley R."/>
            <person name="Sitrit Y."/>
            <person name="Stielow B."/>
            <person name="Szollosi G."/>
            <person name="Zifcakova L."/>
            <person name="Stursova M."/>
            <person name="Spatafora J.W."/>
            <person name="Tedersoo L."/>
            <person name="Vaario L.-M."/>
            <person name="Yamada A."/>
            <person name="Yan M."/>
            <person name="Wang P."/>
            <person name="Xu J."/>
            <person name="Bruns T."/>
            <person name="Baldrian P."/>
            <person name="Vilgalys R."/>
            <person name="Henrissat B."/>
            <person name="Grigoriev I.V."/>
            <person name="Hibbett D."/>
            <person name="Nagy L.G."/>
            <person name="Martin F.M."/>
        </authorList>
    </citation>
    <scope>NUCLEOTIDE SEQUENCE</scope>
    <source>
        <strain evidence="1">P2</strain>
    </source>
</reference>
<name>A0ACB6ZBF1_THEGA</name>
<comment type="caution">
    <text evidence="1">The sequence shown here is derived from an EMBL/GenBank/DDBJ whole genome shotgun (WGS) entry which is preliminary data.</text>
</comment>
<evidence type="ECO:0000313" key="2">
    <source>
        <dbReference type="Proteomes" id="UP000886501"/>
    </source>
</evidence>
<gene>
    <name evidence="1" type="ORF">BDM02DRAFT_3188328</name>
</gene>
<dbReference type="Proteomes" id="UP000886501">
    <property type="component" value="Unassembled WGS sequence"/>
</dbReference>
<proteinExistence type="predicted"/>
<organism evidence="1 2">
    <name type="scientific">Thelephora ganbajun</name>
    <name type="common">Ganba fungus</name>
    <dbReference type="NCBI Taxonomy" id="370292"/>
    <lineage>
        <taxon>Eukaryota</taxon>
        <taxon>Fungi</taxon>
        <taxon>Dikarya</taxon>
        <taxon>Basidiomycota</taxon>
        <taxon>Agaricomycotina</taxon>
        <taxon>Agaricomycetes</taxon>
        <taxon>Thelephorales</taxon>
        <taxon>Thelephoraceae</taxon>
        <taxon>Thelephora</taxon>
    </lineage>
</organism>
<sequence length="657" mass="72914">MPRHDQSSDSGCDILSTGRKTKHNTDNSDNKDNLYFHFSKQVHQRYLGFGTMGSAFFTRNMINNDLVQAANEDKSTRSLSRLKTLVAKHKKENSAQYHLMVATVIKTMSEFLDIRDNLTLINNSDKEAPGQLTYKLKQAKVDRGEIVIEADEWPAFLYDEEEYNKTKEWLGLFLGEMFMRGCICILIGPSAAQEWPYHMPSSKTYAISQKKGNTELNNITEITPEVVAGLVCQVTFTLSDAGSWKDRIGDIDLIELYTNTVRMLSMDLKWVDKTLDTLQSWILGEKVDEEQEDRDEVAKERFKNLEEMMHMAESEDRRSKDRARSMLSPQGMEDTHGSTTAQNHTTAGPSTRPGKFSVTRICLVSTDKDTCKRASRQPTQRDADEGSVPHLKWIQRRPSTPPVEEDDLGIDNDELNAEDDRPGLYDNASGSDGNKQNEGWATPTPSHVGPQVAKPSSSSKKKQPSRKSQNNSMDSTTFQTSPPSIPPSAQFETQGPVPSSHPSQRPRTTSRVSQDHGTSQALDAQHEDQEAGENDIDPQTLPLKIQHKCPMLTYKDNGLASTTCVSQTPIPRSKFAPHLSQTPVSAPQKTQSPAPPVCSTSQAPSVQANGSQMPPPKTLQKCKASTSKGDNDGGFGDSPLTQSPLSGHSSPNTHWHK</sequence>
<keyword evidence="2" id="KW-1185">Reference proteome</keyword>